<gene>
    <name evidence="2" type="ORF">B0H15DRAFT_538876</name>
</gene>
<comment type="caution">
    <text evidence="2">The sequence shown here is derived from an EMBL/GenBank/DDBJ whole genome shotgun (WGS) entry which is preliminary data.</text>
</comment>
<proteinExistence type="inferred from homology"/>
<dbReference type="AlphaFoldDB" id="A0AAD6XJ63"/>
<keyword evidence="3" id="KW-1185">Reference proteome</keyword>
<evidence type="ECO:0000256" key="1">
    <source>
        <dbReference type="ARBA" id="ARBA00009005"/>
    </source>
</evidence>
<dbReference type="EMBL" id="JARJCN010000067">
    <property type="protein sequence ID" value="KAJ7078320.1"/>
    <property type="molecule type" value="Genomic_DNA"/>
</dbReference>
<dbReference type="GO" id="GO:0004197">
    <property type="term" value="F:cysteine-type endopeptidase activity"/>
    <property type="evidence" value="ECO:0007669"/>
    <property type="project" value="TreeGrafter"/>
</dbReference>
<dbReference type="InterPro" id="IPR050452">
    <property type="entry name" value="Metacaspase"/>
</dbReference>
<organism evidence="2 3">
    <name type="scientific">Mycena belliarum</name>
    <dbReference type="NCBI Taxonomy" id="1033014"/>
    <lineage>
        <taxon>Eukaryota</taxon>
        <taxon>Fungi</taxon>
        <taxon>Dikarya</taxon>
        <taxon>Basidiomycota</taxon>
        <taxon>Agaricomycotina</taxon>
        <taxon>Agaricomycetes</taxon>
        <taxon>Agaricomycetidae</taxon>
        <taxon>Agaricales</taxon>
        <taxon>Marasmiineae</taxon>
        <taxon>Mycenaceae</taxon>
        <taxon>Mycena</taxon>
    </lineage>
</organism>
<reference evidence="2" key="1">
    <citation type="submission" date="2023-03" db="EMBL/GenBank/DDBJ databases">
        <title>Massive genome expansion in bonnet fungi (Mycena s.s.) driven by repeated elements and novel gene families across ecological guilds.</title>
        <authorList>
            <consortium name="Lawrence Berkeley National Laboratory"/>
            <person name="Harder C.B."/>
            <person name="Miyauchi S."/>
            <person name="Viragh M."/>
            <person name="Kuo A."/>
            <person name="Thoen E."/>
            <person name="Andreopoulos B."/>
            <person name="Lu D."/>
            <person name="Skrede I."/>
            <person name="Drula E."/>
            <person name="Henrissat B."/>
            <person name="Morin E."/>
            <person name="Kohler A."/>
            <person name="Barry K."/>
            <person name="LaButti K."/>
            <person name="Morin E."/>
            <person name="Salamov A."/>
            <person name="Lipzen A."/>
            <person name="Mereny Z."/>
            <person name="Hegedus B."/>
            <person name="Baldrian P."/>
            <person name="Stursova M."/>
            <person name="Weitz H."/>
            <person name="Taylor A."/>
            <person name="Grigoriev I.V."/>
            <person name="Nagy L.G."/>
            <person name="Martin F."/>
            <person name="Kauserud H."/>
        </authorList>
    </citation>
    <scope>NUCLEOTIDE SEQUENCE</scope>
    <source>
        <strain evidence="2">CBHHK173m</strain>
    </source>
</reference>
<dbReference type="GO" id="GO:0005737">
    <property type="term" value="C:cytoplasm"/>
    <property type="evidence" value="ECO:0007669"/>
    <property type="project" value="TreeGrafter"/>
</dbReference>
<dbReference type="Proteomes" id="UP001222325">
    <property type="component" value="Unassembled WGS sequence"/>
</dbReference>
<sequence>MITTARSALKSPPKTSECMRRSDLCSTLITLGLAQIAPIYSPRKNALLIGVEGSDESGLPGTHKAIKEFRALLTNNFGFPETSITTLLDDGDAEPPTKSNIMAQLMTFLDGQRIGDLFVFVYAGHTTQADCIDGSEADGLDEMIITCDGITILDDVLNEHLVKPLAPSSRLVAFLDTCHSETLLDLAHCKCNRLNHFRRFVRRLREIVGFPVAAIVTEADLENKTTPRFCSGYCPRTGRVASDTSSNVICISACKDSQMVHEAAGESMLDEIIRQLQRDPAPRLKMLMRALTKSAKSIHHRAKKEAERIRAQKERVRKKAKLGEHDDDSESNTEICVEVVEWAPQV</sequence>
<evidence type="ECO:0000313" key="3">
    <source>
        <dbReference type="Proteomes" id="UP001222325"/>
    </source>
</evidence>
<name>A0AAD6XJ63_9AGAR</name>
<comment type="similarity">
    <text evidence="1">Belongs to the peptidase C14B family.</text>
</comment>
<dbReference type="PANTHER" id="PTHR48104:SF30">
    <property type="entry name" value="METACASPASE-1"/>
    <property type="match status" value="1"/>
</dbReference>
<dbReference type="GO" id="GO:0006508">
    <property type="term" value="P:proteolysis"/>
    <property type="evidence" value="ECO:0007669"/>
    <property type="project" value="TreeGrafter"/>
</dbReference>
<evidence type="ECO:0000313" key="2">
    <source>
        <dbReference type="EMBL" id="KAJ7078320.1"/>
    </source>
</evidence>
<protein>
    <submittedName>
        <fullName evidence="2">Caspase domain-containing protein</fullName>
    </submittedName>
</protein>
<accession>A0AAD6XJ63</accession>
<dbReference type="PANTHER" id="PTHR48104">
    <property type="entry name" value="METACASPASE-4"/>
    <property type="match status" value="1"/>
</dbReference>
<dbReference type="Gene3D" id="3.40.50.12660">
    <property type="match status" value="1"/>
</dbReference>